<protein>
    <recommendedName>
        <fullName evidence="4">3-alpha-hydroxysteroid dehydrogenase</fullName>
    </recommendedName>
</protein>
<dbReference type="PRINTS" id="PR00080">
    <property type="entry name" value="SDRFAMILY"/>
</dbReference>
<dbReference type="SUPFAM" id="SSF51735">
    <property type="entry name" value="NAD(P)-binding Rossmann-fold domains"/>
    <property type="match status" value="1"/>
</dbReference>
<dbReference type="AlphaFoldDB" id="A0A381YMK5"/>
<dbReference type="GO" id="GO:0016491">
    <property type="term" value="F:oxidoreductase activity"/>
    <property type="evidence" value="ECO:0007669"/>
    <property type="project" value="UniProtKB-KW"/>
</dbReference>
<dbReference type="PRINTS" id="PR00081">
    <property type="entry name" value="GDHRDH"/>
</dbReference>
<dbReference type="InterPro" id="IPR020904">
    <property type="entry name" value="Sc_DH/Rdtase_CS"/>
</dbReference>
<dbReference type="Gene3D" id="3.40.50.720">
    <property type="entry name" value="NAD(P)-binding Rossmann-like Domain"/>
    <property type="match status" value="1"/>
</dbReference>
<name>A0A381YMK5_9ZZZZ</name>
<evidence type="ECO:0000313" key="3">
    <source>
        <dbReference type="EMBL" id="SVA77851.1"/>
    </source>
</evidence>
<dbReference type="PANTHER" id="PTHR24321:SF8">
    <property type="entry name" value="ESTRADIOL 17-BETA-DEHYDROGENASE 8-RELATED"/>
    <property type="match status" value="1"/>
</dbReference>
<comment type="similarity">
    <text evidence="1">Belongs to the short-chain dehydrogenases/reductases (SDR) family.</text>
</comment>
<dbReference type="PANTHER" id="PTHR24321">
    <property type="entry name" value="DEHYDROGENASES, SHORT CHAIN"/>
    <property type="match status" value="1"/>
</dbReference>
<accession>A0A381YMK5</accession>
<proteinExistence type="inferred from homology"/>
<reference evidence="3" key="1">
    <citation type="submission" date="2018-05" db="EMBL/GenBank/DDBJ databases">
        <authorList>
            <person name="Lanie J.A."/>
            <person name="Ng W.-L."/>
            <person name="Kazmierczak K.M."/>
            <person name="Andrzejewski T.M."/>
            <person name="Davidsen T.M."/>
            <person name="Wayne K.J."/>
            <person name="Tettelin H."/>
            <person name="Glass J.I."/>
            <person name="Rusch D."/>
            <person name="Podicherti R."/>
            <person name="Tsui H.-C.T."/>
            <person name="Winkler M.E."/>
        </authorList>
    </citation>
    <scope>NUCLEOTIDE SEQUENCE</scope>
</reference>
<organism evidence="3">
    <name type="scientific">marine metagenome</name>
    <dbReference type="NCBI Taxonomy" id="408172"/>
    <lineage>
        <taxon>unclassified sequences</taxon>
        <taxon>metagenomes</taxon>
        <taxon>ecological metagenomes</taxon>
    </lineage>
</organism>
<evidence type="ECO:0008006" key="4">
    <source>
        <dbReference type="Google" id="ProtNLM"/>
    </source>
</evidence>
<evidence type="ECO:0000256" key="2">
    <source>
        <dbReference type="ARBA" id="ARBA00023002"/>
    </source>
</evidence>
<dbReference type="Pfam" id="PF13561">
    <property type="entry name" value="adh_short_C2"/>
    <property type="match status" value="1"/>
</dbReference>
<sequence length="264" mass="27914">MLNDPYSLEGKVALVTGAARGIGRAIGDAFINAGAAHVQYADILEGELSEIEVSDRRSAALLDVTKEENWQSVISSFIETHGRLDILINNAGILIFNLLVDTTEAEFSKMLDVNVKGVFLGLRTALPRMKEQRHGVVINTSSANGMLPSNFVGAYSATKWAVRGLTRAAALEAGPDGIRVCSVHPGGVNTPMTNPTGASQDYVDKGYYFVASQRGCQPDEIAHGVTYLASDAAAYCNGTELQIDGGLTAGLYYPGLPGAPYSAS</sequence>
<dbReference type="PROSITE" id="PS00061">
    <property type="entry name" value="ADH_SHORT"/>
    <property type="match status" value="1"/>
</dbReference>
<dbReference type="InterPro" id="IPR036291">
    <property type="entry name" value="NAD(P)-bd_dom_sf"/>
</dbReference>
<dbReference type="FunFam" id="3.40.50.720:FF:000084">
    <property type="entry name" value="Short-chain dehydrogenase reductase"/>
    <property type="match status" value="1"/>
</dbReference>
<evidence type="ECO:0000256" key="1">
    <source>
        <dbReference type="ARBA" id="ARBA00006484"/>
    </source>
</evidence>
<dbReference type="InterPro" id="IPR002347">
    <property type="entry name" value="SDR_fam"/>
</dbReference>
<gene>
    <name evidence="3" type="ORF">METZ01_LOCUS130705</name>
</gene>
<dbReference type="EMBL" id="UINC01018517">
    <property type="protein sequence ID" value="SVA77851.1"/>
    <property type="molecule type" value="Genomic_DNA"/>
</dbReference>
<keyword evidence="2" id="KW-0560">Oxidoreductase</keyword>